<evidence type="ECO:0000313" key="4">
    <source>
        <dbReference type="EnsemblPlants" id="EMT06546"/>
    </source>
</evidence>
<evidence type="ECO:0000256" key="2">
    <source>
        <dbReference type="SAM" id="Phobius"/>
    </source>
</evidence>
<accession>M8APQ1</accession>
<dbReference type="SMART" id="SM01177">
    <property type="entry name" value="DUF4210"/>
    <property type="match status" value="1"/>
</dbReference>
<keyword evidence="2" id="KW-1133">Transmembrane helix</keyword>
<evidence type="ECO:0000259" key="3">
    <source>
        <dbReference type="SMART" id="SM01177"/>
    </source>
</evidence>
<dbReference type="AlphaFoldDB" id="M8APQ1"/>
<dbReference type="PANTHER" id="PTHR13199">
    <property type="entry name" value="GH03947P"/>
    <property type="match status" value="1"/>
</dbReference>
<name>M8APQ1_AEGTA</name>
<feature type="compositionally biased region" description="Polar residues" evidence="1">
    <location>
        <begin position="1"/>
        <end position="11"/>
    </location>
</feature>
<keyword evidence="2" id="KW-0812">Transmembrane</keyword>
<feature type="domain" description="Atos-like conserved" evidence="3">
    <location>
        <begin position="448"/>
        <end position="507"/>
    </location>
</feature>
<dbReference type="PANTHER" id="PTHR13199:SF19">
    <property type="entry name" value="OS09G0509400 PROTEIN"/>
    <property type="match status" value="1"/>
</dbReference>
<feature type="region of interest" description="Disordered" evidence="1">
    <location>
        <begin position="138"/>
        <end position="159"/>
    </location>
</feature>
<dbReference type="Pfam" id="PF13889">
    <property type="entry name" value="Chromosome_seg"/>
    <property type="match status" value="1"/>
</dbReference>
<feature type="region of interest" description="Disordered" evidence="1">
    <location>
        <begin position="1"/>
        <end position="21"/>
    </location>
</feature>
<dbReference type="EnsemblPlants" id="EMT06546">
    <property type="protein sequence ID" value="EMT06546"/>
    <property type="gene ID" value="F775_16796"/>
</dbReference>
<dbReference type="InterPro" id="IPR025261">
    <property type="entry name" value="Atos-like_cons_dom"/>
</dbReference>
<dbReference type="ExpressionAtlas" id="M8APQ1">
    <property type="expression patterns" value="baseline"/>
</dbReference>
<sequence>MDTQQSANSAHHQTRPPYHKENPRRIAHAYGLLPELLAWFIVGSLLLVQALNCASSPIVAVPAIKEEEPPKLSTCVVSPPCFGGSDNSDLGRLPTGGSSNRAFPYPSISELKRKAALDSLNGFDGNFGASHAVDGHADSQGLKLDSRNPSSRSCPKLRPSVQMPARRVIGFESGFAGFKGDSDTMVADKMNSSLVINTCRSSTEQHGPQARKRVLSPLTNVLHGHFSGDALNIGSADAKMQHSDQVRQLCTSGFQDCKKAHTASLDSFESPTWPAFRHSSWSKTQVVDKFSSNIFTDGPLLEGRESYSCSDHLEAERIVNLKRVAVAVPLPKLAHSPPLSLSPLGPKWMQRGKNVGAQRDLAREIENDFLDSKETEISIGEDGSEHGDRIRARDAAGKTTILHVNFDAMTPKRCSDRRLQNRVPESAPVSPRIGCLWGLSLFPVRRSLVGSFEESLLSGRYSCGKDKQNIDGFLAVLNVTGGNFSPPTQKLPFAVTSIDEDSSLLYYSSIDLAGRLPTNNSKSPKLKRSSNNNDSRSSRSRLHIPIKGRIQLVVSNPEKTPLHTFFCNYDLSGMPAGTKTFVRQKVTLSSVPPSNPVKEGSDASHTKVESVQYGSELRECGTLFSECCEQGQNCYLTDESEKGGHTNRTCCSMECDISESNESSPIGSSESRTNANGCCCQIDSEKKSCCRPSKVNDSSAGGVLRYALHLRFLSPLSKKSSRSMQRTKPGMSSEPLNRSTATEEEKRFYLYNDIRVVFPQRHSDSDEGELRVEHDFPADPKYFDISN</sequence>
<dbReference type="InterPro" id="IPR051506">
    <property type="entry name" value="ATOS_Transcription_Regulators"/>
</dbReference>
<organism evidence="4">
    <name type="scientific">Aegilops tauschii</name>
    <name type="common">Tausch's goatgrass</name>
    <name type="synonym">Aegilops squarrosa</name>
    <dbReference type="NCBI Taxonomy" id="37682"/>
    <lineage>
        <taxon>Eukaryota</taxon>
        <taxon>Viridiplantae</taxon>
        <taxon>Streptophyta</taxon>
        <taxon>Embryophyta</taxon>
        <taxon>Tracheophyta</taxon>
        <taxon>Spermatophyta</taxon>
        <taxon>Magnoliopsida</taxon>
        <taxon>Liliopsida</taxon>
        <taxon>Poales</taxon>
        <taxon>Poaceae</taxon>
        <taxon>BOP clade</taxon>
        <taxon>Pooideae</taxon>
        <taxon>Triticodae</taxon>
        <taxon>Triticeae</taxon>
        <taxon>Triticinae</taxon>
        <taxon>Aegilops</taxon>
    </lineage>
</organism>
<reference evidence="4" key="1">
    <citation type="submission" date="2015-06" db="UniProtKB">
        <authorList>
            <consortium name="EnsemblPlants"/>
        </authorList>
    </citation>
    <scope>IDENTIFICATION</scope>
</reference>
<evidence type="ECO:0000256" key="1">
    <source>
        <dbReference type="SAM" id="MobiDB-lite"/>
    </source>
</evidence>
<proteinExistence type="predicted"/>
<feature type="transmembrane region" description="Helical" evidence="2">
    <location>
        <begin position="29"/>
        <end position="51"/>
    </location>
</feature>
<dbReference type="InterPro" id="IPR033473">
    <property type="entry name" value="Atos-like_C"/>
</dbReference>
<feature type="region of interest" description="Disordered" evidence="1">
    <location>
        <begin position="518"/>
        <end position="541"/>
    </location>
</feature>
<keyword evidence="2" id="KW-0472">Membrane</keyword>
<protein>
    <recommendedName>
        <fullName evidence="3">Atos-like conserved domain-containing protein</fullName>
    </recommendedName>
</protein>
<feature type="region of interest" description="Disordered" evidence="1">
    <location>
        <begin position="718"/>
        <end position="742"/>
    </location>
</feature>